<dbReference type="Pfam" id="PF20431">
    <property type="entry name" value="E_motif"/>
    <property type="match status" value="1"/>
</dbReference>
<accession>A0A8B7C1V2</accession>
<dbReference type="Pfam" id="PF01535">
    <property type="entry name" value="PPR"/>
    <property type="match status" value="6"/>
</dbReference>
<organism evidence="3 4">
    <name type="scientific">Phoenix dactylifera</name>
    <name type="common">Date palm</name>
    <dbReference type="NCBI Taxonomy" id="42345"/>
    <lineage>
        <taxon>Eukaryota</taxon>
        <taxon>Viridiplantae</taxon>
        <taxon>Streptophyta</taxon>
        <taxon>Embryophyta</taxon>
        <taxon>Tracheophyta</taxon>
        <taxon>Spermatophyta</taxon>
        <taxon>Magnoliopsida</taxon>
        <taxon>Liliopsida</taxon>
        <taxon>Arecaceae</taxon>
        <taxon>Coryphoideae</taxon>
        <taxon>Phoeniceae</taxon>
        <taxon>Phoenix</taxon>
    </lineage>
</organism>
<dbReference type="GO" id="GO:0009451">
    <property type="term" value="P:RNA modification"/>
    <property type="evidence" value="ECO:0007669"/>
    <property type="project" value="InterPro"/>
</dbReference>
<gene>
    <name evidence="4" type="primary">LOC103707217</name>
</gene>
<dbReference type="AlphaFoldDB" id="A0A8B7C1V2"/>
<dbReference type="RefSeq" id="XP_008789842.4">
    <property type="nucleotide sequence ID" value="XM_008791620.4"/>
</dbReference>
<dbReference type="InterPro" id="IPR046960">
    <property type="entry name" value="PPR_At4g14850-like_plant"/>
</dbReference>
<dbReference type="InterPro" id="IPR046848">
    <property type="entry name" value="E_motif"/>
</dbReference>
<evidence type="ECO:0000256" key="2">
    <source>
        <dbReference type="PROSITE-ProRule" id="PRU00708"/>
    </source>
</evidence>
<reference evidence="4" key="2">
    <citation type="submission" date="2025-08" db="UniProtKB">
        <authorList>
            <consortium name="RefSeq"/>
        </authorList>
    </citation>
    <scope>IDENTIFICATION</scope>
    <source>
        <tissue evidence="4">Young leaves</tissue>
    </source>
</reference>
<dbReference type="PANTHER" id="PTHR47926:SF365">
    <property type="entry name" value="DYW DOMAIN-CONTAINING PROTEIN"/>
    <property type="match status" value="1"/>
</dbReference>
<dbReference type="PROSITE" id="PS51375">
    <property type="entry name" value="PPR"/>
    <property type="match status" value="2"/>
</dbReference>
<keyword evidence="1" id="KW-0677">Repeat</keyword>
<dbReference type="OrthoDB" id="1868351at2759"/>
<proteinExistence type="predicted"/>
<evidence type="ECO:0000313" key="4">
    <source>
        <dbReference type="RefSeq" id="XP_008789842.4"/>
    </source>
</evidence>
<keyword evidence="3" id="KW-1185">Reference proteome</keyword>
<dbReference type="InterPro" id="IPR011990">
    <property type="entry name" value="TPR-like_helical_dom_sf"/>
</dbReference>
<dbReference type="FunFam" id="1.25.40.10:FF:001237">
    <property type="entry name" value="Pentatricopeptide repeat-containing protein"/>
    <property type="match status" value="1"/>
</dbReference>
<dbReference type="FunFam" id="1.25.40.10:FF:000348">
    <property type="entry name" value="Pentatricopeptide repeat-containing protein chloroplastic"/>
    <property type="match status" value="1"/>
</dbReference>
<dbReference type="KEGG" id="pda:103707217"/>
<protein>
    <submittedName>
        <fullName evidence="4">Pentatricopeptide repeat-containing protein At3g51320-like</fullName>
    </submittedName>
</protein>
<reference evidence="3" key="1">
    <citation type="journal article" date="2019" name="Nat. Commun.">
        <title>Genome-wide association mapping of date palm fruit traits.</title>
        <authorList>
            <person name="Hazzouri K.M."/>
            <person name="Gros-Balthazard M."/>
            <person name="Flowers J.M."/>
            <person name="Copetti D."/>
            <person name="Lemansour A."/>
            <person name="Lebrun M."/>
            <person name="Masmoudi K."/>
            <person name="Ferrand S."/>
            <person name="Dhar M.I."/>
            <person name="Fresquez Z.A."/>
            <person name="Rosas U."/>
            <person name="Zhang J."/>
            <person name="Talag J."/>
            <person name="Lee S."/>
            <person name="Kudrna D."/>
            <person name="Powell R.F."/>
            <person name="Leitch I.J."/>
            <person name="Krueger R.R."/>
            <person name="Wing R.A."/>
            <person name="Amiri K.M.A."/>
            <person name="Purugganan M.D."/>
        </authorList>
    </citation>
    <scope>NUCLEOTIDE SEQUENCE [LARGE SCALE GENOMIC DNA]</scope>
    <source>
        <strain evidence="3">cv. Khalas</strain>
    </source>
</reference>
<dbReference type="Proteomes" id="UP000228380">
    <property type="component" value="Chromosome 17"/>
</dbReference>
<dbReference type="PANTHER" id="PTHR47926">
    <property type="entry name" value="PENTATRICOPEPTIDE REPEAT-CONTAINING PROTEIN"/>
    <property type="match status" value="1"/>
</dbReference>
<dbReference type="NCBIfam" id="TIGR00756">
    <property type="entry name" value="PPR"/>
    <property type="match status" value="4"/>
</dbReference>
<sequence>MARPPPLPTSAAVSVADVLRLNPNPFSPPQPPPPFRRLSIYHPSLRLLPSLRSLPALLQAHAQLVASGLLRHPLGAGLLLRASAAAAPLPHTLLLFRHLPAPDPFCANTVIRALSLSPEPLLALQFFFANLRTGFAPNSFSFPPLLAACGRATSLHASEKCHAQALKRGVDAVLHVRNSLIHVYSVCGLLEYARVLFDEMPHRDVISWNSMVDGYAEAGDLDAARELFDMMPERNVVSWNVMISGYLKGKSPECGLEIFREMGETGLRGNVNTMVSVVTSCGRLGLLKEGRSVHGYYIRNFAEENLIFGTALVDMYCKCWRVEIARRVFDRMSMRNLVCWNAMVTGHSIFGNPEDGLALFQKMVGRGEGSEDGGTNDGLENEPTRILPDEITFAGVLCACARAGLLAEGKKYFNEMTSLYKIMPNFAHYWCMANLYGSLGLVQEAVEVLRSTPEETGSRVLGGLLGLCRFHGGLELGESMVERLIELEPSNVSHYALLCNIYVAAGKWGDVHKMKQTFKERGVRLIPGHRLVDLNEIVCNFKVEERSQPKMEEIYMLINDLASRLRLTSGTVDSIESGQK</sequence>
<evidence type="ECO:0000313" key="3">
    <source>
        <dbReference type="Proteomes" id="UP000228380"/>
    </source>
</evidence>
<dbReference type="InterPro" id="IPR002885">
    <property type="entry name" value="PPR_rpt"/>
</dbReference>
<evidence type="ECO:0000256" key="1">
    <source>
        <dbReference type="ARBA" id="ARBA00022737"/>
    </source>
</evidence>
<dbReference type="GeneID" id="103707217"/>
<name>A0A8B7C1V2_PHODC</name>
<feature type="repeat" description="PPR" evidence="2">
    <location>
        <begin position="204"/>
        <end position="238"/>
    </location>
</feature>
<dbReference type="Gene3D" id="1.25.40.10">
    <property type="entry name" value="Tetratricopeptide repeat domain"/>
    <property type="match status" value="4"/>
</dbReference>
<feature type="repeat" description="PPR" evidence="2">
    <location>
        <begin position="336"/>
        <end position="370"/>
    </location>
</feature>
<dbReference type="GO" id="GO:0003723">
    <property type="term" value="F:RNA binding"/>
    <property type="evidence" value="ECO:0007669"/>
    <property type="project" value="InterPro"/>
</dbReference>